<dbReference type="PANTHER" id="PTHR43177:SF9">
    <property type="entry name" value="PROTEIN NRFC"/>
    <property type="match status" value="1"/>
</dbReference>
<protein>
    <submittedName>
        <fullName evidence="6">4Fe-4S ferredoxin iron-sulfur binding domain protein</fullName>
    </submittedName>
</protein>
<dbReference type="InterPro" id="IPR017896">
    <property type="entry name" value="4Fe4S_Fe-S-bd"/>
</dbReference>
<evidence type="ECO:0000256" key="4">
    <source>
        <dbReference type="ARBA" id="ARBA00023014"/>
    </source>
</evidence>
<dbReference type="SUPFAM" id="SSF54862">
    <property type="entry name" value="4Fe-4S ferredoxins"/>
    <property type="match status" value="1"/>
</dbReference>
<keyword evidence="1" id="KW-0004">4Fe-4S</keyword>
<dbReference type="AlphaFoldDB" id="I8RHX1"/>
<dbReference type="GO" id="GO:0046872">
    <property type="term" value="F:metal ion binding"/>
    <property type="evidence" value="ECO:0007669"/>
    <property type="project" value="UniProtKB-KW"/>
</dbReference>
<keyword evidence="2" id="KW-0479">Metal-binding</keyword>
<evidence type="ECO:0000256" key="2">
    <source>
        <dbReference type="ARBA" id="ARBA00022723"/>
    </source>
</evidence>
<dbReference type="GO" id="GO:0051539">
    <property type="term" value="F:4 iron, 4 sulfur cluster binding"/>
    <property type="evidence" value="ECO:0007669"/>
    <property type="project" value="UniProtKB-KW"/>
</dbReference>
<dbReference type="PROSITE" id="PS51379">
    <property type="entry name" value="4FE4S_FER_2"/>
    <property type="match status" value="2"/>
</dbReference>
<gene>
    <name evidence="6" type="ORF">FB4_3088</name>
</gene>
<keyword evidence="7" id="KW-1185">Reference proteome</keyword>
<dbReference type="CDD" id="cd16371">
    <property type="entry name" value="DMSOR_beta_like"/>
    <property type="match status" value="1"/>
</dbReference>
<evidence type="ECO:0000259" key="5">
    <source>
        <dbReference type="PROSITE" id="PS51379"/>
    </source>
</evidence>
<dbReference type="RefSeq" id="WP_007933000.1">
    <property type="nucleotide sequence ID" value="NZ_AKVJ01000021.1"/>
</dbReference>
<keyword evidence="4" id="KW-0411">Iron-sulfur</keyword>
<evidence type="ECO:0000256" key="1">
    <source>
        <dbReference type="ARBA" id="ARBA00022485"/>
    </source>
</evidence>
<evidence type="ECO:0000256" key="3">
    <source>
        <dbReference type="ARBA" id="ARBA00023004"/>
    </source>
</evidence>
<name>I8RHX1_9FIRM</name>
<feature type="domain" description="4Fe-4S ferredoxin-type" evidence="5">
    <location>
        <begin position="78"/>
        <end position="107"/>
    </location>
</feature>
<comment type="caution">
    <text evidence="6">The sequence shown here is derived from an EMBL/GenBank/DDBJ whole genome shotgun (WGS) entry which is preliminary data.</text>
</comment>
<dbReference type="OrthoDB" id="9810688at2"/>
<evidence type="ECO:0000313" key="7">
    <source>
        <dbReference type="Proteomes" id="UP000004324"/>
    </source>
</evidence>
<dbReference type="Gene3D" id="3.30.70.20">
    <property type="match status" value="2"/>
</dbReference>
<proteinExistence type="predicted"/>
<dbReference type="Pfam" id="PF13247">
    <property type="entry name" value="Fer4_11"/>
    <property type="match status" value="1"/>
</dbReference>
<evidence type="ECO:0000313" key="6">
    <source>
        <dbReference type="EMBL" id="EIW19378.1"/>
    </source>
</evidence>
<keyword evidence="3" id="KW-0408">Iron</keyword>
<reference evidence="6 7" key="1">
    <citation type="journal article" date="2012" name="J. Bacteriol.">
        <title>Draft Genome Sequences for Two Metal-Reducing Pelosinus fermentans Strains Isolated from a Cr(VI)-Contaminated Site and for Type Strain R7.</title>
        <authorList>
            <person name="Brown S.D."/>
            <person name="Podar M."/>
            <person name="Klingeman D.M."/>
            <person name="Johnson C.M."/>
            <person name="Yang Z.K."/>
            <person name="Utturkar S.M."/>
            <person name="Land M.L."/>
            <person name="Mosher J.J."/>
            <person name="Hurt R.A.Jr."/>
            <person name="Phelps T.J."/>
            <person name="Palumbo A.V."/>
            <person name="Arkin A.P."/>
            <person name="Hazen T.C."/>
            <person name="Elias D.A."/>
        </authorList>
    </citation>
    <scope>NUCLEOTIDE SEQUENCE [LARGE SCALE GENOMIC DNA]</scope>
    <source>
        <strain evidence="6 7">B4</strain>
    </source>
</reference>
<dbReference type="InterPro" id="IPR017900">
    <property type="entry name" value="4Fe4S_Fe_S_CS"/>
</dbReference>
<feature type="domain" description="4Fe-4S ferredoxin-type" evidence="5">
    <location>
        <begin position="5"/>
        <end position="35"/>
    </location>
</feature>
<organism evidence="6 7">
    <name type="scientific">Pelosinus fermentans B4</name>
    <dbReference type="NCBI Taxonomy" id="1149862"/>
    <lineage>
        <taxon>Bacteria</taxon>
        <taxon>Bacillati</taxon>
        <taxon>Bacillota</taxon>
        <taxon>Negativicutes</taxon>
        <taxon>Selenomonadales</taxon>
        <taxon>Sporomusaceae</taxon>
        <taxon>Pelosinus</taxon>
    </lineage>
</organism>
<accession>I8RHX1</accession>
<sequence length="183" mass="20780">MQKQLGFLVDLGKCVGCRGCEVACSNKHQLDHLQYRRVMNINKENQVLGFLSLACNHCINPECIRVCKEKCFYKRRDGVVLYNSQRCNGCQRCIGACPFQAPKVNPRTKKISKCDFCFEQLDQGLEPTCVASCIVGALQVIDIMQPIPVYAQETLPNFSITQFTKPSIRVILPKKPQCFWRKG</sequence>
<dbReference type="InterPro" id="IPR050954">
    <property type="entry name" value="ET_IronSulfur_Cluster-Binding"/>
</dbReference>
<dbReference type="PANTHER" id="PTHR43177">
    <property type="entry name" value="PROTEIN NRFC"/>
    <property type="match status" value="1"/>
</dbReference>
<dbReference type="Proteomes" id="UP000004324">
    <property type="component" value="Unassembled WGS sequence"/>
</dbReference>
<dbReference type="PATRIC" id="fig|1149862.3.peg.1649"/>
<dbReference type="PROSITE" id="PS00198">
    <property type="entry name" value="4FE4S_FER_1"/>
    <property type="match status" value="1"/>
</dbReference>
<dbReference type="EMBL" id="AKVJ01000021">
    <property type="protein sequence ID" value="EIW19378.1"/>
    <property type="molecule type" value="Genomic_DNA"/>
</dbReference>